<name>A0ABT7FHR5_9RHOB</name>
<evidence type="ECO:0000313" key="2">
    <source>
        <dbReference type="Proteomes" id="UP001227126"/>
    </source>
</evidence>
<dbReference type="RefSeq" id="WP_284486613.1">
    <property type="nucleotide sequence ID" value="NZ_JASNJE010000023.1"/>
</dbReference>
<accession>A0ABT7FHR5</accession>
<dbReference type="InterPro" id="IPR010179">
    <property type="entry name" value="CRISPR-assoc_prot_Cse3"/>
</dbReference>
<organism evidence="1 2">
    <name type="scientific">Sedimentitalea xiamensis</name>
    <dbReference type="NCBI Taxonomy" id="3050037"/>
    <lineage>
        <taxon>Bacteria</taxon>
        <taxon>Pseudomonadati</taxon>
        <taxon>Pseudomonadota</taxon>
        <taxon>Alphaproteobacteria</taxon>
        <taxon>Rhodobacterales</taxon>
        <taxon>Paracoccaceae</taxon>
        <taxon>Sedimentitalea</taxon>
    </lineage>
</organism>
<proteinExistence type="predicted"/>
<gene>
    <name evidence="1" type="ORF">QO034_16435</name>
</gene>
<sequence>MTLHLARLPIDLPALARAAGERGWTRGSRATFDEGRALHHLLGETFGPGVLQPFRLIVAPRARTGTLWAYTEANAATLLETAKMVALSEAAEAALPLSRLATKTLPDVAAPGRRLGFDIRLRPVVRLASDIETPADRNKGRRHGFKAGAEIDAFLATALRNPDRNAMGDTDRSRETVYAAWLADRLAGAAEIEDIRLASFRRRLAARGDGRGVEGPDAILHGTLTVREPDAFRDRLRRGVGRHKAFGFGMLLLRPPGRPVPRS</sequence>
<evidence type="ECO:0000313" key="1">
    <source>
        <dbReference type="EMBL" id="MDK3074681.1"/>
    </source>
</evidence>
<dbReference type="SMART" id="SM01101">
    <property type="entry name" value="CRISPR_assoc"/>
    <property type="match status" value="1"/>
</dbReference>
<dbReference type="Proteomes" id="UP001227126">
    <property type="component" value="Unassembled WGS sequence"/>
</dbReference>
<dbReference type="SUPFAM" id="SSF117987">
    <property type="entry name" value="CRISPR-associated protein"/>
    <property type="match status" value="1"/>
</dbReference>
<reference evidence="1 2" key="1">
    <citation type="submission" date="2023-05" db="EMBL/GenBank/DDBJ databases">
        <title>Sedimentitalea sp. nov. JM2-8.</title>
        <authorList>
            <person name="Huang J."/>
        </authorList>
    </citation>
    <scope>NUCLEOTIDE SEQUENCE [LARGE SCALE GENOMIC DNA]</scope>
    <source>
        <strain evidence="1 2">JM2-8</strain>
    </source>
</reference>
<keyword evidence="2" id="KW-1185">Reference proteome</keyword>
<dbReference type="Gene3D" id="3.30.70.1210">
    <property type="entry name" value="Crispr-associated protein, domain 2"/>
    <property type="match status" value="1"/>
</dbReference>
<dbReference type="Pfam" id="PF08798">
    <property type="entry name" value="CRISPR_assoc"/>
    <property type="match status" value="1"/>
</dbReference>
<comment type="caution">
    <text evidence="1">The sequence shown here is derived from an EMBL/GenBank/DDBJ whole genome shotgun (WGS) entry which is preliminary data.</text>
</comment>
<protein>
    <submittedName>
        <fullName evidence="1">Type I-E CRISPR-associated protein Cas6/Cse3/CasE</fullName>
    </submittedName>
</protein>
<dbReference type="EMBL" id="JASNJE010000023">
    <property type="protein sequence ID" value="MDK3074681.1"/>
    <property type="molecule type" value="Genomic_DNA"/>
</dbReference>